<name>A0AAQ4EVB3_AMBAM</name>
<dbReference type="PANTHER" id="PTHR11360:SF303">
    <property type="entry name" value="MAJOR FACILITATOR SUPERFAMILY (MFS) PROFILE DOMAIN-CONTAINING PROTEIN"/>
    <property type="match status" value="1"/>
</dbReference>
<dbReference type="Proteomes" id="UP001321473">
    <property type="component" value="Unassembled WGS sequence"/>
</dbReference>
<keyword evidence="4" id="KW-1185">Reference proteome</keyword>
<keyword evidence="2" id="KW-1133">Transmembrane helix</keyword>
<feature type="transmembrane region" description="Helical" evidence="2">
    <location>
        <begin position="378"/>
        <end position="399"/>
    </location>
</feature>
<dbReference type="PANTHER" id="PTHR11360">
    <property type="entry name" value="MONOCARBOXYLATE TRANSPORTER"/>
    <property type="match status" value="1"/>
</dbReference>
<dbReference type="GO" id="GO:0008028">
    <property type="term" value="F:monocarboxylic acid transmembrane transporter activity"/>
    <property type="evidence" value="ECO:0007669"/>
    <property type="project" value="TreeGrafter"/>
</dbReference>
<dbReference type="EMBL" id="JARKHS020010640">
    <property type="protein sequence ID" value="KAK8778528.1"/>
    <property type="molecule type" value="Genomic_DNA"/>
</dbReference>
<evidence type="ECO:0000313" key="4">
    <source>
        <dbReference type="Proteomes" id="UP001321473"/>
    </source>
</evidence>
<gene>
    <name evidence="3" type="ORF">V5799_020131</name>
</gene>
<feature type="transmembrane region" description="Helical" evidence="2">
    <location>
        <begin position="346"/>
        <end position="366"/>
    </location>
</feature>
<feature type="transmembrane region" description="Helical" evidence="2">
    <location>
        <begin position="221"/>
        <end position="240"/>
    </location>
</feature>
<evidence type="ECO:0000313" key="3">
    <source>
        <dbReference type="EMBL" id="KAK8778528.1"/>
    </source>
</evidence>
<dbReference type="SUPFAM" id="SSF103473">
    <property type="entry name" value="MFS general substrate transporter"/>
    <property type="match status" value="1"/>
</dbReference>
<dbReference type="Pfam" id="PF07690">
    <property type="entry name" value="MFS_1"/>
    <property type="match status" value="1"/>
</dbReference>
<feature type="transmembrane region" description="Helical" evidence="2">
    <location>
        <begin position="41"/>
        <end position="59"/>
    </location>
</feature>
<feature type="compositionally biased region" description="Basic and acidic residues" evidence="1">
    <location>
        <begin position="168"/>
        <end position="179"/>
    </location>
</feature>
<reference evidence="3 4" key="1">
    <citation type="journal article" date="2023" name="Arcadia Sci">
        <title>De novo assembly of a long-read Amblyomma americanum tick genome.</title>
        <authorList>
            <person name="Chou S."/>
            <person name="Poskanzer K.E."/>
            <person name="Rollins M."/>
            <person name="Thuy-Boun P.S."/>
        </authorList>
    </citation>
    <scope>NUCLEOTIDE SEQUENCE [LARGE SCALE GENOMIC DNA]</scope>
    <source>
        <strain evidence="3">F_SG_1</strain>
        <tissue evidence="3">Salivary glands</tissue>
    </source>
</reference>
<feature type="transmembrane region" description="Helical" evidence="2">
    <location>
        <begin position="131"/>
        <end position="148"/>
    </location>
</feature>
<dbReference type="InterPro" id="IPR050327">
    <property type="entry name" value="Proton-linked_MCT"/>
</dbReference>
<dbReference type="FunFam" id="1.20.1250.20:FF:000462">
    <property type="entry name" value="Monocarboxylate transporter, putative"/>
    <property type="match status" value="1"/>
</dbReference>
<feature type="transmembrane region" description="Helical" evidence="2">
    <location>
        <begin position="71"/>
        <end position="92"/>
    </location>
</feature>
<protein>
    <recommendedName>
        <fullName evidence="5">Monocarboxylate transporter</fullName>
    </recommendedName>
</protein>
<dbReference type="InterPro" id="IPR036259">
    <property type="entry name" value="MFS_trans_sf"/>
</dbReference>
<comment type="caution">
    <text evidence="3">The sequence shown here is derived from an EMBL/GenBank/DDBJ whole genome shotgun (WGS) entry which is preliminary data.</text>
</comment>
<feature type="region of interest" description="Disordered" evidence="1">
    <location>
        <begin position="159"/>
        <end position="179"/>
    </location>
</feature>
<evidence type="ECO:0000256" key="1">
    <source>
        <dbReference type="SAM" id="MobiDB-lite"/>
    </source>
</evidence>
<organism evidence="3 4">
    <name type="scientific">Amblyomma americanum</name>
    <name type="common">Lone star tick</name>
    <dbReference type="NCBI Taxonomy" id="6943"/>
    <lineage>
        <taxon>Eukaryota</taxon>
        <taxon>Metazoa</taxon>
        <taxon>Ecdysozoa</taxon>
        <taxon>Arthropoda</taxon>
        <taxon>Chelicerata</taxon>
        <taxon>Arachnida</taxon>
        <taxon>Acari</taxon>
        <taxon>Parasitiformes</taxon>
        <taxon>Ixodida</taxon>
        <taxon>Ixodoidea</taxon>
        <taxon>Ixodidae</taxon>
        <taxon>Amblyomminae</taxon>
        <taxon>Amblyomma</taxon>
    </lineage>
</organism>
<feature type="transmembrane region" description="Helical" evidence="2">
    <location>
        <begin position="286"/>
        <end position="304"/>
    </location>
</feature>
<feature type="transmembrane region" description="Helical" evidence="2">
    <location>
        <begin position="310"/>
        <end position="334"/>
    </location>
</feature>
<feature type="transmembrane region" description="Helical" evidence="2">
    <location>
        <begin position="12"/>
        <end position="29"/>
    </location>
</feature>
<keyword evidence="2" id="KW-0472">Membrane</keyword>
<keyword evidence="2" id="KW-0812">Transmembrane</keyword>
<dbReference type="Gene3D" id="1.20.1250.20">
    <property type="entry name" value="MFS general substrate transporter like domains"/>
    <property type="match status" value="1"/>
</dbReference>
<feature type="transmembrane region" description="Helical" evidence="2">
    <location>
        <begin position="260"/>
        <end position="279"/>
    </location>
</feature>
<sequence>MELFQVDRLQAGWPQSVSFVVNFSAGLLVSGLQRHVSLSGIALLGSLLAWTGPIGASFAQNISVVTLCMGFIHGLGCGVFFVAISVSLMMYFDRYRGITNGIKNLGGTAASVVFPNLILLVQGFYGFRACLLLYGALAMHLTALGMLTKEPPWSRTIIVSSSSSSHTHSREADLDTEEHKKRLNDANAEGSSSSEMAKVNNKERTARHLSLDLRRLFKMPVFYVIVVSGVLGYYTQSIFFATIVDFAKDKGFSLTESANVMLYFGVTETVGRLCLPFAADRGLLRRSTLMALSFTAMAASMVLLERGATLLALTAGASLFAAFFGAAVTVEGVVISDYLGVESLSFVFGFTGAVSVPFFFGNPFVLGFFRDYVGSYDHLYKMLASLYFLIAVMWAPILWNDRYRASPSRTSDSETPEEMIAY</sequence>
<accession>A0AAQ4EVB3</accession>
<feature type="transmembrane region" description="Helical" evidence="2">
    <location>
        <begin position="104"/>
        <end position="125"/>
    </location>
</feature>
<proteinExistence type="predicted"/>
<evidence type="ECO:0000256" key="2">
    <source>
        <dbReference type="SAM" id="Phobius"/>
    </source>
</evidence>
<dbReference type="AlphaFoldDB" id="A0AAQ4EVB3"/>
<dbReference type="InterPro" id="IPR011701">
    <property type="entry name" value="MFS"/>
</dbReference>
<evidence type="ECO:0008006" key="5">
    <source>
        <dbReference type="Google" id="ProtNLM"/>
    </source>
</evidence>